<accession>A0A6C0F3A7</accession>
<proteinExistence type="inferred from homology"/>
<dbReference type="EMBL" id="MN739031">
    <property type="protein sequence ID" value="QHT36137.1"/>
    <property type="molecule type" value="Genomic_DNA"/>
</dbReference>
<sequence>MLTKEEYITQLKRNVTFYIGTNAADNFAVIEAGGPEDIWFHADDASSCHVVAVMPEDIDRKEKLWIIKCGARLVKQHTKKFVSMKNLSVICTEIQNIEMTDTAGKVIVDPAKTKTVLVK</sequence>
<dbReference type="InterPro" id="IPR039730">
    <property type="entry name" value="Jlp2/Ccd25"/>
</dbReference>
<evidence type="ECO:0000259" key="2">
    <source>
        <dbReference type="Pfam" id="PF05670"/>
    </source>
</evidence>
<reference evidence="3" key="1">
    <citation type="journal article" date="2020" name="Nature">
        <title>Giant virus diversity and host interactions through global metagenomics.</title>
        <authorList>
            <person name="Schulz F."/>
            <person name="Roux S."/>
            <person name="Paez-Espino D."/>
            <person name="Jungbluth S."/>
            <person name="Walsh D.A."/>
            <person name="Denef V.J."/>
            <person name="McMahon K.D."/>
            <person name="Konstantinidis K.T."/>
            <person name="Eloe-Fadrosh E.A."/>
            <person name="Kyrpides N.C."/>
            <person name="Woyke T."/>
        </authorList>
    </citation>
    <scope>NUCLEOTIDE SEQUENCE</scope>
    <source>
        <strain evidence="3">GVMAG-M-3300009182-46</strain>
    </source>
</reference>
<dbReference type="PANTHER" id="PTHR13049:SF2">
    <property type="entry name" value="COILED-COIL DOMAIN-CONTAINING PROTEIN 25"/>
    <property type="match status" value="1"/>
</dbReference>
<comment type="similarity">
    <text evidence="1">Belongs to the CCDC25 family.</text>
</comment>
<dbReference type="AlphaFoldDB" id="A0A6C0F3A7"/>
<dbReference type="InterPro" id="IPR008532">
    <property type="entry name" value="NFACT_RNA-bd"/>
</dbReference>
<evidence type="ECO:0000313" key="3">
    <source>
        <dbReference type="EMBL" id="QHT36137.1"/>
    </source>
</evidence>
<feature type="domain" description="NFACT RNA-binding" evidence="2">
    <location>
        <begin position="12"/>
        <end position="106"/>
    </location>
</feature>
<evidence type="ECO:0000256" key="1">
    <source>
        <dbReference type="ARBA" id="ARBA00008998"/>
    </source>
</evidence>
<name>A0A6C0F3A7_9ZZZZ</name>
<protein>
    <recommendedName>
        <fullName evidence="2">NFACT RNA-binding domain-containing protein</fullName>
    </recommendedName>
</protein>
<organism evidence="3">
    <name type="scientific">viral metagenome</name>
    <dbReference type="NCBI Taxonomy" id="1070528"/>
    <lineage>
        <taxon>unclassified sequences</taxon>
        <taxon>metagenomes</taxon>
        <taxon>organismal metagenomes</taxon>
    </lineage>
</organism>
<dbReference type="PANTHER" id="PTHR13049">
    <property type="entry name" value="DUF814-RELATED"/>
    <property type="match status" value="1"/>
</dbReference>
<dbReference type="Pfam" id="PF05670">
    <property type="entry name" value="NFACT-R_1"/>
    <property type="match status" value="1"/>
</dbReference>